<feature type="transmembrane region" description="Helical" evidence="2">
    <location>
        <begin position="105"/>
        <end position="131"/>
    </location>
</feature>
<keyword evidence="2" id="KW-1133">Transmembrane helix</keyword>
<dbReference type="AlphaFoldDB" id="A0A9D2Q752"/>
<dbReference type="Proteomes" id="UP000823918">
    <property type="component" value="Unassembled WGS sequence"/>
</dbReference>
<comment type="caution">
    <text evidence="3">The sequence shown here is derived from an EMBL/GenBank/DDBJ whole genome shotgun (WGS) entry which is preliminary data.</text>
</comment>
<reference evidence="3" key="2">
    <citation type="submission" date="2021-04" db="EMBL/GenBank/DDBJ databases">
        <authorList>
            <person name="Gilroy R."/>
        </authorList>
    </citation>
    <scope>NUCLEOTIDE SEQUENCE</scope>
    <source>
        <strain evidence="3">5933</strain>
    </source>
</reference>
<keyword evidence="2" id="KW-0812">Transmembrane</keyword>
<evidence type="ECO:0000256" key="1">
    <source>
        <dbReference type="SAM" id="MobiDB-lite"/>
    </source>
</evidence>
<dbReference type="Pfam" id="PF18975">
    <property type="entry name" value="DUF5711"/>
    <property type="match status" value="1"/>
</dbReference>
<evidence type="ECO:0000256" key="2">
    <source>
        <dbReference type="SAM" id="Phobius"/>
    </source>
</evidence>
<gene>
    <name evidence="3" type="ORF">H9698_07970</name>
</gene>
<name>A0A9D2Q752_9FIRM</name>
<protein>
    <submittedName>
        <fullName evidence="3">Uncharacterized protein</fullName>
    </submittedName>
</protein>
<dbReference type="SUPFAM" id="SSF69322">
    <property type="entry name" value="Tricorn protease domain 2"/>
    <property type="match status" value="1"/>
</dbReference>
<organism evidence="3 4">
    <name type="scientific">Candidatus Ruthenibacterium merdavium</name>
    <dbReference type="NCBI Taxonomy" id="2838752"/>
    <lineage>
        <taxon>Bacteria</taxon>
        <taxon>Bacillati</taxon>
        <taxon>Bacillota</taxon>
        <taxon>Clostridia</taxon>
        <taxon>Eubacteriales</taxon>
        <taxon>Oscillospiraceae</taxon>
        <taxon>Ruthenibacterium</taxon>
    </lineage>
</organism>
<proteinExistence type="predicted"/>
<feature type="region of interest" description="Disordered" evidence="1">
    <location>
        <begin position="1"/>
        <end position="48"/>
    </location>
</feature>
<keyword evidence="2" id="KW-0472">Membrane</keyword>
<reference evidence="3" key="1">
    <citation type="journal article" date="2021" name="PeerJ">
        <title>Extensive microbial diversity within the chicken gut microbiome revealed by metagenomics and culture.</title>
        <authorList>
            <person name="Gilroy R."/>
            <person name="Ravi A."/>
            <person name="Getino M."/>
            <person name="Pursley I."/>
            <person name="Horton D.L."/>
            <person name="Alikhan N.F."/>
            <person name="Baker D."/>
            <person name="Gharbi K."/>
            <person name="Hall N."/>
            <person name="Watson M."/>
            <person name="Adriaenssens E.M."/>
            <person name="Foster-Nyarko E."/>
            <person name="Jarju S."/>
            <person name="Secka A."/>
            <person name="Antonio M."/>
            <person name="Oren A."/>
            <person name="Chaudhuri R.R."/>
            <person name="La Ragione R."/>
            <person name="Hildebrand F."/>
            <person name="Pallen M.J."/>
        </authorList>
    </citation>
    <scope>NUCLEOTIDE SEQUENCE</scope>
    <source>
        <strain evidence="3">5933</strain>
    </source>
</reference>
<dbReference type="InterPro" id="IPR043765">
    <property type="entry name" value="DUF5711"/>
</dbReference>
<dbReference type="EMBL" id="DWWA01000038">
    <property type="protein sequence ID" value="HJC72711.1"/>
    <property type="molecule type" value="Genomic_DNA"/>
</dbReference>
<evidence type="ECO:0000313" key="3">
    <source>
        <dbReference type="EMBL" id="HJC72711.1"/>
    </source>
</evidence>
<sequence length="472" mass="52643">MNRKSDGKWNFQKKPRVISSFEEQDDEKKEAPRYRLLHRKHEKKEPTEKKNFLVFQTGRIIDNDDNEAQEESEQDVSGVQMRARGQLLRLEKIRHKRRLRRFRRIGVCVLVFLVIAAYFTGVFGASAALLADTLDSVSMLMRPAAGYPVPITESGFVQAGTIAGGYVVLNQHDVKIYSAGGNEFYTAQHHYSNPSMALAGNRLCVYSRGGNSLTVYSRSRELFENKYQDAILYCAMSQNGMLGVFHESGLTVYDPMFQVVFEWKTAQVPTAMVFASDNRQFAVACPEVYNGALGGKVFLYTTDSNAPDAANAVIESAQGLPVGLKYLSRKEILVIYQTYCAVYNTVDGTELARYDYNAQSLQAWQTTPDNASVVLLFGDGEHSSMTKLCVLDSKMQQTAACSVNRIATQMTVTQSQIHVVTSNSVLSYTMDAGLLAEQKTQGYIRALIGTGKLYLMTEQEISVFTPPPVNQT</sequence>
<evidence type="ECO:0000313" key="4">
    <source>
        <dbReference type="Proteomes" id="UP000823918"/>
    </source>
</evidence>
<accession>A0A9D2Q752</accession>